<dbReference type="Proteomes" id="UP000177177">
    <property type="component" value="Unassembled WGS sequence"/>
</dbReference>
<organism evidence="1 2">
    <name type="scientific">Candidatus Sungbacteria bacterium RIFCSPHIGHO2_02_FULL_53_17</name>
    <dbReference type="NCBI Taxonomy" id="1802275"/>
    <lineage>
        <taxon>Bacteria</taxon>
        <taxon>Candidatus Sungiibacteriota</taxon>
    </lineage>
</organism>
<protein>
    <recommendedName>
        <fullName evidence="3">Transcriptional regulator</fullName>
    </recommendedName>
</protein>
<accession>A0A1G2KWU8</accession>
<comment type="caution">
    <text evidence="1">The sequence shown here is derived from an EMBL/GenBank/DDBJ whole genome shotgun (WGS) entry which is preliminary data.</text>
</comment>
<name>A0A1G2KWU8_9BACT</name>
<proteinExistence type="predicted"/>
<evidence type="ECO:0008006" key="3">
    <source>
        <dbReference type="Google" id="ProtNLM"/>
    </source>
</evidence>
<sequence length="144" mass="16844">MERIQGRKKSKGKASWRKIPIYQANKEFVAFRELQDLVGRASVAPRNKLLRQLNAVGRIKLAVLSGIFINNGDHSRIDLLIVGDNLNRRKFSAFLSHTESELGKSIQHTIMDTEEFQYRMDMYDRFLRDILEYPHEKLINKLNL</sequence>
<evidence type="ECO:0000313" key="1">
    <source>
        <dbReference type="EMBL" id="OHA03868.1"/>
    </source>
</evidence>
<dbReference type="AlphaFoldDB" id="A0A1G2KWU8"/>
<dbReference type="EMBL" id="MHQN01000010">
    <property type="protein sequence ID" value="OHA03868.1"/>
    <property type="molecule type" value="Genomic_DNA"/>
</dbReference>
<evidence type="ECO:0000313" key="2">
    <source>
        <dbReference type="Proteomes" id="UP000177177"/>
    </source>
</evidence>
<gene>
    <name evidence="1" type="ORF">A3C92_02295</name>
</gene>
<reference evidence="1 2" key="1">
    <citation type="journal article" date="2016" name="Nat. Commun.">
        <title>Thousands of microbial genomes shed light on interconnected biogeochemical processes in an aquifer system.</title>
        <authorList>
            <person name="Anantharaman K."/>
            <person name="Brown C.T."/>
            <person name="Hug L.A."/>
            <person name="Sharon I."/>
            <person name="Castelle C.J."/>
            <person name="Probst A.J."/>
            <person name="Thomas B.C."/>
            <person name="Singh A."/>
            <person name="Wilkins M.J."/>
            <person name="Karaoz U."/>
            <person name="Brodie E.L."/>
            <person name="Williams K.H."/>
            <person name="Hubbard S.S."/>
            <person name="Banfield J.F."/>
        </authorList>
    </citation>
    <scope>NUCLEOTIDE SEQUENCE [LARGE SCALE GENOMIC DNA]</scope>
</reference>